<feature type="transmembrane region" description="Helical" evidence="2">
    <location>
        <begin position="150"/>
        <end position="170"/>
    </location>
</feature>
<feature type="transmembrane region" description="Helical" evidence="2">
    <location>
        <begin position="176"/>
        <end position="195"/>
    </location>
</feature>
<keyword evidence="2" id="KW-0472">Membrane</keyword>
<proteinExistence type="inferred from homology"/>
<feature type="transmembrane region" description="Helical" evidence="2">
    <location>
        <begin position="81"/>
        <end position="101"/>
    </location>
</feature>
<dbReference type="SUPFAM" id="SSF103473">
    <property type="entry name" value="MFS general substrate transporter"/>
    <property type="match status" value="1"/>
</dbReference>
<feature type="transmembrane region" description="Helical" evidence="2">
    <location>
        <begin position="262"/>
        <end position="279"/>
    </location>
</feature>
<gene>
    <name evidence="3" type="ORF">V6575_00960</name>
</gene>
<keyword evidence="4" id="KW-1185">Reference proteome</keyword>
<dbReference type="InterPro" id="IPR039672">
    <property type="entry name" value="MFS_2"/>
</dbReference>
<feature type="transmembrane region" description="Helical" evidence="2">
    <location>
        <begin position="107"/>
        <end position="129"/>
    </location>
</feature>
<reference evidence="3 4" key="1">
    <citation type="submission" date="2024-02" db="EMBL/GenBank/DDBJ databases">
        <title>Roseibium algae sp. nov., isolated from marine alga (Grateloupia sp.), showing potential in myo-inositol conversion.</title>
        <authorList>
            <person name="Wang Y."/>
        </authorList>
    </citation>
    <scope>NUCLEOTIDE SEQUENCE [LARGE SCALE GENOMIC DNA]</scope>
    <source>
        <strain evidence="3 4">H3510</strain>
    </source>
</reference>
<feature type="transmembrane region" description="Helical" evidence="2">
    <location>
        <begin position="354"/>
        <end position="377"/>
    </location>
</feature>
<dbReference type="Pfam" id="PF13347">
    <property type="entry name" value="MFS_2"/>
    <property type="match status" value="1"/>
</dbReference>
<dbReference type="RefSeq" id="WP_340272116.1">
    <property type="nucleotide sequence ID" value="NZ_JBAKIA010000001.1"/>
</dbReference>
<dbReference type="Proteomes" id="UP001385499">
    <property type="component" value="Unassembled WGS sequence"/>
</dbReference>
<protein>
    <submittedName>
        <fullName evidence="3">MFS transporter</fullName>
    </submittedName>
</protein>
<feature type="transmembrane region" description="Helical" evidence="2">
    <location>
        <begin position="14"/>
        <end position="32"/>
    </location>
</feature>
<feature type="transmembrane region" description="Helical" evidence="2">
    <location>
        <begin position="397"/>
        <end position="416"/>
    </location>
</feature>
<evidence type="ECO:0000256" key="1">
    <source>
        <dbReference type="ARBA" id="ARBA00009617"/>
    </source>
</evidence>
<comment type="similarity">
    <text evidence="1">Belongs to the sodium:galactoside symporter (TC 2.A.2) family.</text>
</comment>
<accession>A0ABU8TER3</accession>
<feature type="transmembrane region" description="Helical" evidence="2">
    <location>
        <begin position="315"/>
        <end position="333"/>
    </location>
</feature>
<dbReference type="PANTHER" id="PTHR11328">
    <property type="entry name" value="MAJOR FACILITATOR SUPERFAMILY DOMAIN-CONTAINING PROTEIN"/>
    <property type="match status" value="1"/>
</dbReference>
<sequence>MSGSHIVPLSMKNLAAYGLMGFPLAFAGLPVYLHAPDFYATVLGQSLTSLGLVLLALRIIDAVQDPLIGSLSDRFHGQRSIILVLGVIMLGAGFWMIFHPLESNPLTWFASAVFICTTGFSIVSINLQTLGGIWRASQNDRTKITSWREAFGLFGLLVAAISPTLLGSTINPAEGFHRLTLLYLPVLCLAAWLLLRWMTRADLQQSALSADGHTGWCQLLKSPWRRTFFGIITLNTFASAIPAVLVLFFIRDRLGAPEQSGLFLLVYFSAGILAMPIWLQLSKRFGKMRSWALSIALAIATFFWAAFLQTGQVEAYAIICALSGLALGADLALPPSILADHIAADKRQAEAGRLFACMTLLSKGALALATGLALPVLGIAGYQPGILMTADMDMTLSLAYAASPCILKILTLIWLLRQNQF</sequence>
<name>A0ABU8TER3_9HYPH</name>
<evidence type="ECO:0000313" key="4">
    <source>
        <dbReference type="Proteomes" id="UP001385499"/>
    </source>
</evidence>
<organism evidence="3 4">
    <name type="scientific">Roseibium algae</name>
    <dbReference type="NCBI Taxonomy" id="3123038"/>
    <lineage>
        <taxon>Bacteria</taxon>
        <taxon>Pseudomonadati</taxon>
        <taxon>Pseudomonadota</taxon>
        <taxon>Alphaproteobacteria</taxon>
        <taxon>Hyphomicrobiales</taxon>
        <taxon>Stappiaceae</taxon>
        <taxon>Roseibium</taxon>
    </lineage>
</organism>
<dbReference type="Gene3D" id="1.20.1250.20">
    <property type="entry name" value="MFS general substrate transporter like domains"/>
    <property type="match status" value="2"/>
</dbReference>
<comment type="caution">
    <text evidence="3">The sequence shown here is derived from an EMBL/GenBank/DDBJ whole genome shotgun (WGS) entry which is preliminary data.</text>
</comment>
<keyword evidence="2" id="KW-1133">Transmembrane helix</keyword>
<evidence type="ECO:0000313" key="3">
    <source>
        <dbReference type="EMBL" id="MEJ8472643.1"/>
    </source>
</evidence>
<feature type="transmembrane region" description="Helical" evidence="2">
    <location>
        <begin position="38"/>
        <end position="60"/>
    </location>
</feature>
<keyword evidence="2" id="KW-0812">Transmembrane</keyword>
<dbReference type="EMBL" id="JBAKIA010000001">
    <property type="protein sequence ID" value="MEJ8472643.1"/>
    <property type="molecule type" value="Genomic_DNA"/>
</dbReference>
<dbReference type="InterPro" id="IPR036259">
    <property type="entry name" value="MFS_trans_sf"/>
</dbReference>
<feature type="transmembrane region" description="Helical" evidence="2">
    <location>
        <begin position="291"/>
        <end position="309"/>
    </location>
</feature>
<dbReference type="PANTHER" id="PTHR11328:SF24">
    <property type="entry name" value="MAJOR FACILITATOR SUPERFAMILY (MFS) PROFILE DOMAIN-CONTAINING PROTEIN"/>
    <property type="match status" value="1"/>
</dbReference>
<feature type="transmembrane region" description="Helical" evidence="2">
    <location>
        <begin position="228"/>
        <end position="250"/>
    </location>
</feature>
<evidence type="ECO:0000256" key="2">
    <source>
        <dbReference type="SAM" id="Phobius"/>
    </source>
</evidence>